<dbReference type="GO" id="GO:0005743">
    <property type="term" value="C:mitochondrial inner membrane"/>
    <property type="evidence" value="ECO:0007669"/>
    <property type="project" value="UniProtKB-SubCell"/>
</dbReference>
<dbReference type="GO" id="GO:0034982">
    <property type="term" value="P:mitochondrial protein processing"/>
    <property type="evidence" value="ECO:0007669"/>
    <property type="project" value="TreeGrafter"/>
</dbReference>
<keyword evidence="9" id="KW-0999">Mitochondrion inner membrane</keyword>
<dbReference type="InterPro" id="IPR037278">
    <property type="entry name" value="ARFGAP/RecO"/>
</dbReference>
<keyword evidence="9" id="KW-0496">Mitochondrion</keyword>
<gene>
    <name evidence="10" type="ORF">SEPMUDRAFT_64701</name>
</gene>
<dbReference type="MEROPS" id="M76.002"/>
<dbReference type="EMBL" id="KB456263">
    <property type="protein sequence ID" value="EMF13606.1"/>
    <property type="molecule type" value="Genomic_DNA"/>
</dbReference>
<dbReference type="RefSeq" id="XP_016761727.1">
    <property type="nucleotide sequence ID" value="XM_016909688.1"/>
</dbReference>
<dbReference type="OMA" id="FQNCVRM"/>
<dbReference type="InterPro" id="IPR019165">
    <property type="entry name" value="Peptidase_M76_ATP23"/>
</dbReference>
<dbReference type="Proteomes" id="UP000016931">
    <property type="component" value="Unassembled WGS sequence"/>
</dbReference>
<reference evidence="10 11" key="1">
    <citation type="journal article" date="2012" name="PLoS Pathog.">
        <title>Diverse lifestyles and strategies of plant pathogenesis encoded in the genomes of eighteen Dothideomycetes fungi.</title>
        <authorList>
            <person name="Ohm R.A."/>
            <person name="Feau N."/>
            <person name="Henrissat B."/>
            <person name="Schoch C.L."/>
            <person name="Horwitz B.A."/>
            <person name="Barry K.W."/>
            <person name="Condon B.J."/>
            <person name="Copeland A.C."/>
            <person name="Dhillon B."/>
            <person name="Glaser F."/>
            <person name="Hesse C.N."/>
            <person name="Kosti I."/>
            <person name="LaButti K."/>
            <person name="Lindquist E.A."/>
            <person name="Lucas S."/>
            <person name="Salamov A.A."/>
            <person name="Bradshaw R.E."/>
            <person name="Ciuffetti L."/>
            <person name="Hamelin R.C."/>
            <person name="Kema G.H.J."/>
            <person name="Lawrence C."/>
            <person name="Scott J.A."/>
            <person name="Spatafora J.W."/>
            <person name="Turgeon B.G."/>
            <person name="de Wit P.J.G.M."/>
            <person name="Zhong S."/>
            <person name="Goodwin S.B."/>
            <person name="Grigoriev I.V."/>
        </authorList>
    </citation>
    <scope>NUCLEOTIDE SEQUENCE [LARGE SCALE GENOMIC DNA]</scope>
    <source>
        <strain evidence="10 11">SO2202</strain>
    </source>
</reference>
<dbReference type="STRING" id="692275.M3BZW8"/>
<dbReference type="PANTHER" id="PTHR21711:SF0">
    <property type="entry name" value="MITOCHONDRIAL INNER MEMBRANE PROTEASE ATP23 HOMOLOG"/>
    <property type="match status" value="1"/>
</dbReference>
<keyword evidence="6 9" id="KW-0378">Hydrolase</keyword>
<dbReference type="GO" id="GO:0004222">
    <property type="term" value="F:metalloendopeptidase activity"/>
    <property type="evidence" value="ECO:0007669"/>
    <property type="project" value="InterPro"/>
</dbReference>
<keyword evidence="4 9" id="KW-0645">Protease</keyword>
<keyword evidence="5 9" id="KW-0479">Metal-binding</keyword>
<dbReference type="PANTHER" id="PTHR21711">
    <property type="entry name" value="MITOCHONDRIAL INNER MEMBRANE PROTEASE"/>
    <property type="match status" value="1"/>
</dbReference>
<dbReference type="EC" id="3.4.24.-" evidence="9"/>
<comment type="function">
    <text evidence="8">Has a dual role in the assembly of mitochondrial ATPase. Acts as a protease that removes N-terminal residues of mitochondrial ATPase CF(0) subunit 6 at the intermembrane space side. Also involved in the correct assembly of the membrane-embedded ATPase CF(0) particle, probably mediating association of subunit 6 with the subunit 9 ring.</text>
</comment>
<evidence type="ECO:0000256" key="5">
    <source>
        <dbReference type="ARBA" id="ARBA00022723"/>
    </source>
</evidence>
<keyword evidence="7 9" id="KW-0482">Metalloprotease</keyword>
<accession>M3BZW8</accession>
<dbReference type="HOGENOM" id="CLU_079125_0_0_1"/>
<evidence type="ECO:0000256" key="9">
    <source>
        <dbReference type="RuleBase" id="RU364057"/>
    </source>
</evidence>
<dbReference type="GeneID" id="27906825"/>
<dbReference type="eggNOG" id="KOG3314">
    <property type="taxonomic scope" value="Eukaryota"/>
</dbReference>
<dbReference type="AlphaFoldDB" id="M3BZW8"/>
<proteinExistence type="inferred from homology"/>
<evidence type="ECO:0000256" key="3">
    <source>
        <dbReference type="ARBA" id="ARBA00014615"/>
    </source>
</evidence>
<dbReference type="Pfam" id="PF09768">
    <property type="entry name" value="Peptidase_M76"/>
    <property type="match status" value="1"/>
</dbReference>
<evidence type="ECO:0000313" key="10">
    <source>
        <dbReference type="EMBL" id="EMF13606.1"/>
    </source>
</evidence>
<dbReference type="GO" id="GO:0046872">
    <property type="term" value="F:metal ion binding"/>
    <property type="evidence" value="ECO:0007669"/>
    <property type="project" value="UniProtKB-KW"/>
</dbReference>
<evidence type="ECO:0000256" key="8">
    <source>
        <dbReference type="ARBA" id="ARBA00025322"/>
    </source>
</evidence>
<dbReference type="GO" id="GO:0033615">
    <property type="term" value="P:mitochondrial proton-transporting ATP synthase complex assembly"/>
    <property type="evidence" value="ECO:0007669"/>
    <property type="project" value="TreeGrafter"/>
</dbReference>
<name>M3BZW8_SPHMS</name>
<keyword evidence="9" id="KW-0472">Membrane</keyword>
<dbReference type="OrthoDB" id="285308at2759"/>
<evidence type="ECO:0000256" key="4">
    <source>
        <dbReference type="ARBA" id="ARBA00022670"/>
    </source>
</evidence>
<organism evidence="10 11">
    <name type="scientific">Sphaerulina musiva (strain SO2202)</name>
    <name type="common">Poplar stem canker fungus</name>
    <name type="synonym">Septoria musiva</name>
    <dbReference type="NCBI Taxonomy" id="692275"/>
    <lineage>
        <taxon>Eukaryota</taxon>
        <taxon>Fungi</taxon>
        <taxon>Dikarya</taxon>
        <taxon>Ascomycota</taxon>
        <taxon>Pezizomycotina</taxon>
        <taxon>Dothideomycetes</taxon>
        <taxon>Dothideomycetidae</taxon>
        <taxon>Mycosphaerellales</taxon>
        <taxon>Mycosphaerellaceae</taxon>
        <taxon>Sphaerulina</taxon>
    </lineage>
</organism>
<dbReference type="SUPFAM" id="SSF57863">
    <property type="entry name" value="ArfGap/RecO-like zinc finger"/>
    <property type="match status" value="1"/>
</dbReference>
<sequence>MPINPAPSSASSSSPSTEDKQTYLTWSNFFSILTNTSTPEVRSAYFAERDLRNESRDIARAEADVKWLFKASPIITFLQHQINLLGPANGAAAIGPHNVRCRRCTTQQSGGFSIDHGILLCANHFRNRGHLEDTLAHEMVHAYDHLRFKLDPLDLRHAACMEIRASMLSGECRFTREFLTRHQWGNFTQQLQECVRRRAALSVAARPACKDDVQAVRVVNEVWDSCFNDTRPFDEIYK</sequence>
<keyword evidence="11" id="KW-1185">Reference proteome</keyword>
<evidence type="ECO:0000256" key="6">
    <source>
        <dbReference type="ARBA" id="ARBA00022801"/>
    </source>
</evidence>
<comment type="similarity">
    <text evidence="2 9">Belongs to the peptidase M76 family.</text>
</comment>
<evidence type="ECO:0000256" key="7">
    <source>
        <dbReference type="ARBA" id="ARBA00023049"/>
    </source>
</evidence>
<evidence type="ECO:0000313" key="11">
    <source>
        <dbReference type="Proteomes" id="UP000016931"/>
    </source>
</evidence>
<protein>
    <recommendedName>
        <fullName evidence="3 9">Mitochondrial inner membrane protease ATP23</fullName>
        <ecNumber evidence="9">3.4.24.-</ecNumber>
    </recommendedName>
</protein>
<evidence type="ECO:0000256" key="2">
    <source>
        <dbReference type="ARBA" id="ARBA00009915"/>
    </source>
</evidence>
<comment type="subcellular location">
    <subcellularLocation>
        <location evidence="1 9">Mitochondrion inner membrane</location>
        <topology evidence="1 9">Peripheral membrane protein</topology>
        <orientation evidence="1 9">Intermembrane side</orientation>
    </subcellularLocation>
</comment>
<evidence type="ECO:0000256" key="1">
    <source>
        <dbReference type="ARBA" id="ARBA00004137"/>
    </source>
</evidence>